<comment type="caution">
    <text evidence="8">The sequence shown here is derived from an EMBL/GenBank/DDBJ whole genome shotgun (WGS) entry which is preliminary data.</text>
</comment>
<evidence type="ECO:0000256" key="3">
    <source>
        <dbReference type="ARBA" id="ARBA00022692"/>
    </source>
</evidence>
<feature type="transmembrane region" description="Helical" evidence="6">
    <location>
        <begin position="6"/>
        <end position="30"/>
    </location>
</feature>
<evidence type="ECO:0000259" key="7">
    <source>
        <dbReference type="Pfam" id="PF13396"/>
    </source>
</evidence>
<dbReference type="GO" id="GO:0005886">
    <property type="term" value="C:plasma membrane"/>
    <property type="evidence" value="ECO:0007669"/>
    <property type="project" value="UniProtKB-SubCell"/>
</dbReference>
<dbReference type="Proteomes" id="UP000533598">
    <property type="component" value="Unassembled WGS sequence"/>
</dbReference>
<dbReference type="InterPro" id="IPR027379">
    <property type="entry name" value="CLS_N"/>
</dbReference>
<feature type="domain" description="Cardiolipin synthase N-terminal" evidence="7">
    <location>
        <begin position="23"/>
        <end position="65"/>
    </location>
</feature>
<keyword evidence="3 6" id="KW-0812">Transmembrane</keyword>
<sequence>MTEQYWAYGAAAAIALVIISGFVLFLAALISVLRSPLRGGMTLVWVAFTLCAPFLGPLLWFLFGRTSAYGDAR</sequence>
<feature type="transmembrane region" description="Helical" evidence="6">
    <location>
        <begin position="42"/>
        <end position="63"/>
    </location>
</feature>
<evidence type="ECO:0000256" key="1">
    <source>
        <dbReference type="ARBA" id="ARBA00004651"/>
    </source>
</evidence>
<protein>
    <recommendedName>
        <fullName evidence="7">Cardiolipin synthase N-terminal domain-containing protein</fullName>
    </recommendedName>
</protein>
<evidence type="ECO:0000256" key="5">
    <source>
        <dbReference type="ARBA" id="ARBA00023136"/>
    </source>
</evidence>
<dbReference type="RefSeq" id="WP_185005411.1">
    <property type="nucleotide sequence ID" value="NZ_BAAAUI010000001.1"/>
</dbReference>
<keyword evidence="2" id="KW-1003">Cell membrane</keyword>
<dbReference type="Pfam" id="PF13396">
    <property type="entry name" value="PLDc_N"/>
    <property type="match status" value="1"/>
</dbReference>
<keyword evidence="5 6" id="KW-0472">Membrane</keyword>
<gene>
    <name evidence="8" type="ORF">HNR67_005813</name>
</gene>
<organism evidence="8 9">
    <name type="scientific">Crossiella cryophila</name>
    <dbReference type="NCBI Taxonomy" id="43355"/>
    <lineage>
        <taxon>Bacteria</taxon>
        <taxon>Bacillati</taxon>
        <taxon>Actinomycetota</taxon>
        <taxon>Actinomycetes</taxon>
        <taxon>Pseudonocardiales</taxon>
        <taxon>Pseudonocardiaceae</taxon>
        <taxon>Crossiella</taxon>
    </lineage>
</organism>
<dbReference type="EMBL" id="JACHMH010000001">
    <property type="protein sequence ID" value="MBB4679695.1"/>
    <property type="molecule type" value="Genomic_DNA"/>
</dbReference>
<keyword evidence="9" id="KW-1185">Reference proteome</keyword>
<evidence type="ECO:0000313" key="8">
    <source>
        <dbReference type="EMBL" id="MBB4679695.1"/>
    </source>
</evidence>
<dbReference type="AlphaFoldDB" id="A0A7W7CEM5"/>
<evidence type="ECO:0000313" key="9">
    <source>
        <dbReference type="Proteomes" id="UP000533598"/>
    </source>
</evidence>
<proteinExistence type="predicted"/>
<keyword evidence="4 6" id="KW-1133">Transmembrane helix</keyword>
<name>A0A7W7CEM5_9PSEU</name>
<accession>A0A7W7CEM5</accession>
<comment type="subcellular location">
    <subcellularLocation>
        <location evidence="1">Cell membrane</location>
        <topology evidence="1">Multi-pass membrane protein</topology>
    </subcellularLocation>
</comment>
<evidence type="ECO:0000256" key="4">
    <source>
        <dbReference type="ARBA" id="ARBA00022989"/>
    </source>
</evidence>
<evidence type="ECO:0000256" key="6">
    <source>
        <dbReference type="SAM" id="Phobius"/>
    </source>
</evidence>
<evidence type="ECO:0000256" key="2">
    <source>
        <dbReference type="ARBA" id="ARBA00022475"/>
    </source>
</evidence>
<reference evidence="8 9" key="1">
    <citation type="submission" date="2020-08" db="EMBL/GenBank/DDBJ databases">
        <title>Sequencing the genomes of 1000 actinobacteria strains.</title>
        <authorList>
            <person name="Klenk H.-P."/>
        </authorList>
    </citation>
    <scope>NUCLEOTIDE SEQUENCE [LARGE SCALE GENOMIC DNA]</scope>
    <source>
        <strain evidence="8 9">DSM 44230</strain>
    </source>
</reference>